<proteinExistence type="predicted"/>
<accession>A0A3N2GPJ6</accession>
<dbReference type="Proteomes" id="UP000274843">
    <property type="component" value="Unassembled WGS sequence"/>
</dbReference>
<dbReference type="AlphaFoldDB" id="A0A3N2GPJ6"/>
<evidence type="ECO:0000313" key="1">
    <source>
        <dbReference type="EMBL" id="ROS38433.1"/>
    </source>
</evidence>
<organism evidence="1 2">
    <name type="scientific">Amycolatopsis thermoflava</name>
    <dbReference type="NCBI Taxonomy" id="84480"/>
    <lineage>
        <taxon>Bacteria</taxon>
        <taxon>Bacillati</taxon>
        <taxon>Actinomycetota</taxon>
        <taxon>Actinomycetes</taxon>
        <taxon>Pseudonocardiales</taxon>
        <taxon>Pseudonocardiaceae</taxon>
        <taxon>Amycolatopsis</taxon>
        <taxon>Amycolatopsis methanolica group</taxon>
    </lineage>
</organism>
<gene>
    <name evidence="1" type="ORF">EDD35_0709</name>
</gene>
<comment type="caution">
    <text evidence="1">The sequence shown here is derived from an EMBL/GenBank/DDBJ whole genome shotgun (WGS) entry which is preliminary data.</text>
</comment>
<dbReference type="RefSeq" id="WP_123682807.1">
    <property type="nucleotide sequence ID" value="NZ_RKHY01000001.1"/>
</dbReference>
<protein>
    <submittedName>
        <fullName evidence="1">Uncharacterized protein</fullName>
    </submittedName>
</protein>
<name>A0A3N2GPJ6_9PSEU</name>
<sequence length="141" mass="14882">MDGALLDRLPPELRAAAWSAVNGELAWPAGQVEAVARWCAEHRLAVVGGEIYEVLPGTQWGSFRQDWLVAPAWRPGGDWAAFVRRALGDLTDVLAGIGADHCELKVFLATLSPDAAGAGIRLPGALVKSTSDGPRSGLATR</sequence>
<keyword evidence="2" id="KW-1185">Reference proteome</keyword>
<reference evidence="1 2" key="1">
    <citation type="submission" date="2018-11" db="EMBL/GenBank/DDBJ databases">
        <title>Sequencing the genomes of 1000 actinobacteria strains.</title>
        <authorList>
            <person name="Klenk H.-P."/>
        </authorList>
    </citation>
    <scope>NUCLEOTIDE SEQUENCE [LARGE SCALE GENOMIC DNA]</scope>
    <source>
        <strain evidence="1 2">DSM 44348</strain>
    </source>
</reference>
<evidence type="ECO:0000313" key="2">
    <source>
        <dbReference type="Proteomes" id="UP000274843"/>
    </source>
</evidence>
<dbReference type="GeneID" id="301842182"/>
<dbReference type="EMBL" id="RKHY01000001">
    <property type="protein sequence ID" value="ROS38433.1"/>
    <property type="molecule type" value="Genomic_DNA"/>
</dbReference>